<accession>A0A1B2E0H5</accession>
<dbReference type="KEGG" id="pib:BBD41_13015"/>
<name>A0A1B2E0H5_9BACL</name>
<dbReference type="AlphaFoldDB" id="A0A1B2E0H5"/>
<protein>
    <recommendedName>
        <fullName evidence="2">Polymerase nucleotidyl transferase domain-containing protein</fullName>
    </recommendedName>
</protein>
<gene>
    <name evidence="1" type="ORF">BBD41_13015</name>
</gene>
<sequence>MNVGSARAAAADWVLQHAGSEPGFMGAYFSGSTVGKPDDAEIAPSSDIDVMVVTDRAEPPMKPGKFRYQDALIEVTYLSWQDLASPERVLSSHHLAGSFRVDTLIADPSGQLRKLQATVARQFADRAWVMRRCEGVRERIITGLRSIPKDAPWHQQVTSWLFPTGITTHLLLVADLRNPTVRLRYLAARDVLRAYGYDGVYSELLELLGCQLMTQNQALGHLEGLARTFDAASAVAKTPFFFSSDITPEARPIAIDGSRELIAQGNHREAVFWMVATYARCHAILAADASPALQQEYRPAFDSLLADLGITGRDDLFSRADQALKYLPKLWRVTEDILAANPNVKDGESPAPA</sequence>
<evidence type="ECO:0000313" key="1">
    <source>
        <dbReference type="EMBL" id="ANY73431.1"/>
    </source>
</evidence>
<organism evidence="1">
    <name type="scientific">Paenibacillus ihbetae</name>
    <dbReference type="NCBI Taxonomy" id="1870820"/>
    <lineage>
        <taxon>Bacteria</taxon>
        <taxon>Bacillati</taxon>
        <taxon>Bacillota</taxon>
        <taxon>Bacilli</taxon>
        <taxon>Bacillales</taxon>
        <taxon>Paenibacillaceae</taxon>
        <taxon>Paenibacillus</taxon>
    </lineage>
</organism>
<reference evidence="1" key="1">
    <citation type="submission" date="2016-08" db="EMBL/GenBank/DDBJ databases">
        <title>Complete Genome Seqeunce of Paenibacillus sp. nov. IHBB 9852 from high altitute lake of Indian trans-Himalayas.</title>
        <authorList>
            <person name="Kiran S."/>
            <person name="Swarnkar M.K."/>
            <person name="Rana A."/>
            <person name="Tewari R."/>
            <person name="Gulati A."/>
        </authorList>
    </citation>
    <scope>NUCLEOTIDE SEQUENCE [LARGE SCALE GENOMIC DNA]</scope>
    <source>
        <strain evidence="1">IHBB 9852</strain>
    </source>
</reference>
<evidence type="ECO:0008006" key="2">
    <source>
        <dbReference type="Google" id="ProtNLM"/>
    </source>
</evidence>
<proteinExistence type="predicted"/>
<dbReference type="EMBL" id="CP016809">
    <property type="protein sequence ID" value="ANY73431.1"/>
    <property type="molecule type" value="Genomic_DNA"/>
</dbReference>
<dbReference type="GeneID" id="48309167"/>
<dbReference type="RefSeq" id="WP_099477864.1">
    <property type="nucleotide sequence ID" value="NZ_CP016809.1"/>
</dbReference>